<name>A0A1I2SX06_9BACT</name>
<dbReference type="InterPro" id="IPR037066">
    <property type="entry name" value="Plug_dom_sf"/>
</dbReference>
<dbReference type="Pfam" id="PF07715">
    <property type="entry name" value="Plug"/>
    <property type="match status" value="1"/>
</dbReference>
<keyword evidence="2 7" id="KW-0813">Transport</keyword>
<dbReference type="Gene3D" id="2.40.170.20">
    <property type="entry name" value="TonB-dependent receptor, beta-barrel domain"/>
    <property type="match status" value="1"/>
</dbReference>
<reference evidence="10" key="1">
    <citation type="submission" date="2016-10" db="EMBL/GenBank/DDBJ databases">
        <authorList>
            <person name="Varghese N."/>
            <person name="Submissions S."/>
        </authorList>
    </citation>
    <scope>NUCLEOTIDE SEQUENCE [LARGE SCALE GENOMIC DNA]</scope>
    <source>
        <strain evidence="10">DSM 19315</strain>
    </source>
</reference>
<dbReference type="FunFam" id="2.170.130.10:FF:000008">
    <property type="entry name" value="SusC/RagA family TonB-linked outer membrane protein"/>
    <property type="match status" value="1"/>
</dbReference>
<dbReference type="Pfam" id="PF13715">
    <property type="entry name" value="CarbopepD_reg_2"/>
    <property type="match status" value="1"/>
</dbReference>
<dbReference type="Gene3D" id="2.170.130.10">
    <property type="entry name" value="TonB-dependent receptor, plug domain"/>
    <property type="match status" value="1"/>
</dbReference>
<dbReference type="GO" id="GO:0009279">
    <property type="term" value="C:cell outer membrane"/>
    <property type="evidence" value="ECO:0007669"/>
    <property type="project" value="UniProtKB-SubCell"/>
</dbReference>
<dbReference type="InterPro" id="IPR036942">
    <property type="entry name" value="Beta-barrel_TonB_sf"/>
</dbReference>
<evidence type="ECO:0000256" key="1">
    <source>
        <dbReference type="ARBA" id="ARBA00004571"/>
    </source>
</evidence>
<dbReference type="InterPro" id="IPR039426">
    <property type="entry name" value="TonB-dep_rcpt-like"/>
</dbReference>
<dbReference type="Gene3D" id="2.60.40.1120">
    <property type="entry name" value="Carboxypeptidase-like, regulatory domain"/>
    <property type="match status" value="1"/>
</dbReference>
<dbReference type="SUPFAM" id="SSF56935">
    <property type="entry name" value="Porins"/>
    <property type="match status" value="1"/>
</dbReference>
<dbReference type="RefSeq" id="WP_092790688.1">
    <property type="nucleotide sequence ID" value="NZ_FOPC01000005.1"/>
</dbReference>
<evidence type="ECO:0000256" key="3">
    <source>
        <dbReference type="ARBA" id="ARBA00022452"/>
    </source>
</evidence>
<dbReference type="OrthoDB" id="9768177at2"/>
<keyword evidence="4 7" id="KW-0812">Transmembrane</keyword>
<sequence>MENNLRRQLIMLSKRLIYAFLIQLFFCTVILANSGNAQRKNIEKVKISMKLQEKSLAEFFNQVESKTDFKFTYTDNLVDLRQSITVVENNISLYDVLVAVSMQTNLNFVQVNENIHVKVKKENLKDKAVEVDQNADINVRGVVKDGTGQPLPGVTVLVKGTTIGTVTELDGSYTLTAPEGAVLVFSFVGYVVQEVSIGNQSVIDVTLNEDETSLDEVVVVGYGTQDRRLVTGAISSIKSEEINLLPLASFDQAMQGRIAGVQVSQSSGAPGGAVTVRVRGFGSISASNEPLYVIDGFPFDAQANQGNTGFSASQFSINPLSTIDPNDIESIDVLKDAAAAAIYGSRGANGVIIITTKKGKKGSPIIDFGHYTGWQTATNLPPLMNAREYNEMMVEARNWAWVDGNPSERSFNDPDDIRPGNLRVSPFLQDPIADTDWLDEIFRTSMMSNYNLSIRGGSDNINYAISGGFFNQDGIIESSGFKRFNLRANVEVKATERLKIGFNFSPSLSMHDRVRTEATGNFVQGSVIHTAISARPSFPVYNEDGSLFNHRAGGTPPFLSNPLFVTNELSEDLEIQRLFTNVYGEGKITDDITIKVLLGTDINNVTNLQFVPRSPNWPPFEAQVGRAYSFQSQSLSWLNENTITYNKKINDHEFSILGGFTLQEFKINRMDASSQNFANNAVETIGAGTVITSASQRNEEWSLVSYLARTTYNYKDKYLFTGTVRTDGSSRFGTNTKYGFFPSVSLGWRFTEESFLPENDILSDGKFRFSYGISGNNTIGNYSRFALLGNTRYVLGPNQQVVAGLSPSSIANDDLGWETSEQFNIGTDLFFANNRIGLLADFYVKNTKDLLLNVPVPVATGFTNAISNVGEVRNWGWEFMLNTVNFDSKFRWTTDFNVSFNKNEIVSLGGAGEGGVLFLEPPIFGIGQILKNAEGQPFSQLFGFKTDGIFQDDEDVATNGEAQPFARPGDIKFVDINGDGNIDAGDRTVIGNPLPDFFYGINNQFSYGNLELVVFLQGVHGGDILNVNKQSGGSLGGTTNQLKEATDRWRSIDDPGNGFYPRANFSDRNGNSRISDRWIEDGSFLRIKNVTIAYNFSPTFLKRIKIKNARIYAQGTNLLTITKYSGFDPEVSFSSNNPLLQGIDWSVYPLNRNFTVGVNLSF</sequence>
<dbReference type="InterPro" id="IPR023997">
    <property type="entry name" value="TonB-dep_OMP_SusC/RagA_CS"/>
</dbReference>
<dbReference type="InterPro" id="IPR012910">
    <property type="entry name" value="Plug_dom"/>
</dbReference>
<organism evidence="9 10">
    <name type="scientific">Algoriphagus hitonicola</name>
    <dbReference type="NCBI Taxonomy" id="435880"/>
    <lineage>
        <taxon>Bacteria</taxon>
        <taxon>Pseudomonadati</taxon>
        <taxon>Bacteroidota</taxon>
        <taxon>Cytophagia</taxon>
        <taxon>Cytophagales</taxon>
        <taxon>Cyclobacteriaceae</taxon>
        <taxon>Algoriphagus</taxon>
    </lineage>
</organism>
<evidence type="ECO:0000313" key="9">
    <source>
        <dbReference type="EMBL" id="SFG57150.1"/>
    </source>
</evidence>
<keyword evidence="3 7" id="KW-1134">Transmembrane beta strand</keyword>
<dbReference type="Proteomes" id="UP000199642">
    <property type="component" value="Unassembled WGS sequence"/>
</dbReference>
<evidence type="ECO:0000256" key="6">
    <source>
        <dbReference type="ARBA" id="ARBA00023237"/>
    </source>
</evidence>
<comment type="similarity">
    <text evidence="7">Belongs to the TonB-dependent receptor family.</text>
</comment>
<dbReference type="NCBIfam" id="TIGR04057">
    <property type="entry name" value="SusC_RagA_signa"/>
    <property type="match status" value="1"/>
</dbReference>
<evidence type="ECO:0000313" key="10">
    <source>
        <dbReference type="Proteomes" id="UP000199642"/>
    </source>
</evidence>
<protein>
    <submittedName>
        <fullName evidence="9">TonB-linked outer membrane protein, SusC/RagA family</fullName>
    </submittedName>
</protein>
<keyword evidence="5 7" id="KW-0472">Membrane</keyword>
<comment type="subcellular location">
    <subcellularLocation>
        <location evidence="1 7">Cell outer membrane</location>
        <topology evidence="1 7">Multi-pass membrane protein</topology>
    </subcellularLocation>
</comment>
<dbReference type="InterPro" id="IPR023996">
    <property type="entry name" value="TonB-dep_OMP_SusC/RagA"/>
</dbReference>
<dbReference type="AlphaFoldDB" id="A0A1I2SX06"/>
<gene>
    <name evidence="9" type="ORF">SAMN04487988_105105</name>
</gene>
<dbReference type="NCBIfam" id="TIGR04056">
    <property type="entry name" value="OMP_RagA_SusC"/>
    <property type="match status" value="1"/>
</dbReference>
<proteinExistence type="inferred from homology"/>
<keyword evidence="6 7" id="KW-0998">Cell outer membrane</keyword>
<dbReference type="PROSITE" id="PS52016">
    <property type="entry name" value="TONB_DEPENDENT_REC_3"/>
    <property type="match status" value="1"/>
</dbReference>
<dbReference type="EMBL" id="FOPC01000005">
    <property type="protein sequence ID" value="SFG57150.1"/>
    <property type="molecule type" value="Genomic_DNA"/>
</dbReference>
<dbReference type="STRING" id="435880.SAMN04487988_105105"/>
<keyword evidence="10" id="KW-1185">Reference proteome</keyword>
<dbReference type="InterPro" id="IPR008969">
    <property type="entry name" value="CarboxyPept-like_regulatory"/>
</dbReference>
<feature type="domain" description="TonB-dependent receptor plug" evidence="8">
    <location>
        <begin position="228"/>
        <end position="351"/>
    </location>
</feature>
<evidence type="ECO:0000259" key="8">
    <source>
        <dbReference type="Pfam" id="PF07715"/>
    </source>
</evidence>
<evidence type="ECO:0000256" key="4">
    <source>
        <dbReference type="ARBA" id="ARBA00022692"/>
    </source>
</evidence>
<accession>A0A1I2SX06</accession>
<evidence type="ECO:0000256" key="5">
    <source>
        <dbReference type="ARBA" id="ARBA00023136"/>
    </source>
</evidence>
<evidence type="ECO:0000256" key="7">
    <source>
        <dbReference type="PROSITE-ProRule" id="PRU01360"/>
    </source>
</evidence>
<dbReference type="SUPFAM" id="SSF49464">
    <property type="entry name" value="Carboxypeptidase regulatory domain-like"/>
    <property type="match status" value="1"/>
</dbReference>
<evidence type="ECO:0000256" key="2">
    <source>
        <dbReference type="ARBA" id="ARBA00022448"/>
    </source>
</evidence>